<keyword evidence="2" id="KW-1185">Reference proteome</keyword>
<reference evidence="1 2" key="1">
    <citation type="submission" date="2021-06" db="EMBL/GenBank/DDBJ databases">
        <authorList>
            <person name="Palmer J.M."/>
        </authorList>
    </citation>
    <scope>NUCLEOTIDE SEQUENCE [LARGE SCALE GENOMIC DNA]</scope>
    <source>
        <strain evidence="1 2">AS_MEX2019</strain>
        <tissue evidence="1">Muscle</tissue>
    </source>
</reference>
<dbReference type="EMBL" id="JAHRIP010077067">
    <property type="protein sequence ID" value="MEQ2311552.1"/>
    <property type="molecule type" value="Genomic_DNA"/>
</dbReference>
<proteinExistence type="predicted"/>
<evidence type="ECO:0000313" key="1">
    <source>
        <dbReference type="EMBL" id="MEQ2311552.1"/>
    </source>
</evidence>
<sequence length="86" mass="10027">MFLENSCRKNSIVWADDTGTLVGEDVKSQDRRTEEMCFLSDCEASDRTRRYTCQLFEGNSPVIEVTTSRLYINKDKIKDPPQMYSY</sequence>
<accession>A0ABV1A0C4</accession>
<evidence type="ECO:0000313" key="2">
    <source>
        <dbReference type="Proteomes" id="UP001469553"/>
    </source>
</evidence>
<dbReference type="Proteomes" id="UP001469553">
    <property type="component" value="Unassembled WGS sequence"/>
</dbReference>
<protein>
    <submittedName>
        <fullName evidence="1">Uncharacterized protein</fullName>
    </submittedName>
</protein>
<organism evidence="1 2">
    <name type="scientific">Ameca splendens</name>
    <dbReference type="NCBI Taxonomy" id="208324"/>
    <lineage>
        <taxon>Eukaryota</taxon>
        <taxon>Metazoa</taxon>
        <taxon>Chordata</taxon>
        <taxon>Craniata</taxon>
        <taxon>Vertebrata</taxon>
        <taxon>Euteleostomi</taxon>
        <taxon>Actinopterygii</taxon>
        <taxon>Neopterygii</taxon>
        <taxon>Teleostei</taxon>
        <taxon>Neoteleostei</taxon>
        <taxon>Acanthomorphata</taxon>
        <taxon>Ovalentaria</taxon>
        <taxon>Atherinomorphae</taxon>
        <taxon>Cyprinodontiformes</taxon>
        <taxon>Goodeidae</taxon>
        <taxon>Ameca</taxon>
    </lineage>
</organism>
<name>A0ABV1A0C4_9TELE</name>
<gene>
    <name evidence="1" type="ORF">AMECASPLE_021324</name>
</gene>
<comment type="caution">
    <text evidence="1">The sequence shown here is derived from an EMBL/GenBank/DDBJ whole genome shotgun (WGS) entry which is preliminary data.</text>
</comment>